<dbReference type="EMBL" id="JACEIK010000863">
    <property type="protein sequence ID" value="MCD7463099.1"/>
    <property type="molecule type" value="Genomic_DNA"/>
</dbReference>
<evidence type="ECO:0000313" key="2">
    <source>
        <dbReference type="Proteomes" id="UP000823775"/>
    </source>
</evidence>
<dbReference type="Proteomes" id="UP000823775">
    <property type="component" value="Unassembled WGS sequence"/>
</dbReference>
<evidence type="ECO:0000313" key="1">
    <source>
        <dbReference type="EMBL" id="MCD7463099.1"/>
    </source>
</evidence>
<gene>
    <name evidence="1" type="ORF">HAX54_049958</name>
</gene>
<accession>A0ABS8SWF6</accession>
<sequence length="147" mass="16672">MIVGSTINGPNHRTNPQRIVLIVSGRETTQPVIKFSFAVFPFIGRSSERRCGCFGHFRPLVEVSGRVGLRRWFLASVAEIAEEEGLWFWRRVVPPVGLDGSVQLVMWLFCFCLCVGRCLRPKGREIGRNSEATVVTGRWWRPELARG</sequence>
<comment type="caution">
    <text evidence="1">The sequence shown here is derived from an EMBL/GenBank/DDBJ whole genome shotgun (WGS) entry which is preliminary data.</text>
</comment>
<protein>
    <submittedName>
        <fullName evidence="1">Uncharacterized protein</fullName>
    </submittedName>
</protein>
<proteinExistence type="predicted"/>
<name>A0ABS8SWF6_DATST</name>
<organism evidence="1 2">
    <name type="scientific">Datura stramonium</name>
    <name type="common">Jimsonweed</name>
    <name type="synonym">Common thornapple</name>
    <dbReference type="NCBI Taxonomy" id="4076"/>
    <lineage>
        <taxon>Eukaryota</taxon>
        <taxon>Viridiplantae</taxon>
        <taxon>Streptophyta</taxon>
        <taxon>Embryophyta</taxon>
        <taxon>Tracheophyta</taxon>
        <taxon>Spermatophyta</taxon>
        <taxon>Magnoliopsida</taxon>
        <taxon>eudicotyledons</taxon>
        <taxon>Gunneridae</taxon>
        <taxon>Pentapetalae</taxon>
        <taxon>asterids</taxon>
        <taxon>lamiids</taxon>
        <taxon>Solanales</taxon>
        <taxon>Solanaceae</taxon>
        <taxon>Solanoideae</taxon>
        <taxon>Datureae</taxon>
        <taxon>Datura</taxon>
    </lineage>
</organism>
<keyword evidence="2" id="KW-1185">Reference proteome</keyword>
<reference evidence="1 2" key="1">
    <citation type="journal article" date="2021" name="BMC Genomics">
        <title>Datura genome reveals duplications of psychoactive alkaloid biosynthetic genes and high mutation rate following tissue culture.</title>
        <authorList>
            <person name="Rajewski A."/>
            <person name="Carter-House D."/>
            <person name="Stajich J."/>
            <person name="Litt A."/>
        </authorList>
    </citation>
    <scope>NUCLEOTIDE SEQUENCE [LARGE SCALE GENOMIC DNA]</scope>
    <source>
        <strain evidence="1">AR-01</strain>
    </source>
</reference>